<protein>
    <submittedName>
        <fullName evidence="3">Unannotated protein</fullName>
    </submittedName>
</protein>
<sequence>MAEASRFPESWVQQLVKDYSIDFQALIAGTRVAGAGEEIVRINPARSGDVFPYRATSLSQVNDAVAAAQAAFPEWKDRTPGQRSGVLLRFADLIEADSETLTRCEVRETGKPVSVVRDGEIPFGVDNLRFFAGAARSLEGTGAATLTKGYTSLLIRRPLGVVAGIAPWNFPLIMAIWKFGPALAAGNTVVLKPAPQTPSTTLRLAELALEAGLPAGVLNIVTGGGDVGELLASHPAVSMVSVTGSSTTGSRVMELASKTTKRVHLELGGKAPAIVFDDANLADMARALALGATYNSGQDCTAATRCYIDQSVFDDAVAELAAVMTAIKVGSPEDESTDIGPLISEAHRARVQAFVDGARSRGATIHAGGRSLPKDGYYFEPTLITGLPQTDELVHQEIFGPVLVAIPFSTEDEAIALANDSAYGLASSVWTADVGRALRVSGSIDAGVTWVNDHLPIASEAPHGGVKGSGFGKDMSAEALHEYSVLHHVMLKHSQSEAHDSFRPT</sequence>
<dbReference type="InterPro" id="IPR016163">
    <property type="entry name" value="Ald_DH_C"/>
</dbReference>
<organism evidence="3">
    <name type="scientific">freshwater metagenome</name>
    <dbReference type="NCBI Taxonomy" id="449393"/>
    <lineage>
        <taxon>unclassified sequences</taxon>
        <taxon>metagenomes</taxon>
        <taxon>ecological metagenomes</taxon>
    </lineage>
</organism>
<keyword evidence="1" id="KW-0560">Oxidoreductase</keyword>
<dbReference type="InterPro" id="IPR016161">
    <property type="entry name" value="Ald_DH/histidinol_DH"/>
</dbReference>
<dbReference type="NCBIfam" id="NF010000">
    <property type="entry name" value="PRK13473.1"/>
    <property type="match status" value="1"/>
</dbReference>
<gene>
    <name evidence="3" type="ORF">UFOPK1684_00535</name>
</gene>
<dbReference type="FunFam" id="3.40.309.10:FF:000009">
    <property type="entry name" value="Aldehyde dehydrogenase A"/>
    <property type="match status" value="1"/>
</dbReference>
<dbReference type="PANTHER" id="PTHR11699">
    <property type="entry name" value="ALDEHYDE DEHYDROGENASE-RELATED"/>
    <property type="match status" value="1"/>
</dbReference>
<evidence type="ECO:0000259" key="2">
    <source>
        <dbReference type="Pfam" id="PF00171"/>
    </source>
</evidence>
<dbReference type="InterPro" id="IPR016162">
    <property type="entry name" value="Ald_DH_N"/>
</dbReference>
<dbReference type="EMBL" id="CAEZTM010000017">
    <property type="protein sequence ID" value="CAB4568021.1"/>
    <property type="molecule type" value="Genomic_DNA"/>
</dbReference>
<dbReference type="SUPFAM" id="SSF53720">
    <property type="entry name" value="ALDH-like"/>
    <property type="match status" value="1"/>
</dbReference>
<dbReference type="FunFam" id="3.40.605.10:FF:000001">
    <property type="entry name" value="Aldehyde dehydrogenase 1"/>
    <property type="match status" value="1"/>
</dbReference>
<accession>A0A6J6DV49</accession>
<proteinExistence type="predicted"/>
<evidence type="ECO:0000256" key="1">
    <source>
        <dbReference type="ARBA" id="ARBA00023002"/>
    </source>
</evidence>
<dbReference type="InterPro" id="IPR029510">
    <property type="entry name" value="Ald_DH_CS_GLU"/>
</dbReference>
<dbReference type="PROSITE" id="PS00687">
    <property type="entry name" value="ALDEHYDE_DEHYDR_GLU"/>
    <property type="match status" value="1"/>
</dbReference>
<dbReference type="AlphaFoldDB" id="A0A6J6DV49"/>
<evidence type="ECO:0000313" key="3">
    <source>
        <dbReference type="EMBL" id="CAB4568021.1"/>
    </source>
</evidence>
<feature type="domain" description="Aldehyde dehydrogenase" evidence="2">
    <location>
        <begin position="35"/>
        <end position="488"/>
    </location>
</feature>
<reference evidence="3" key="1">
    <citation type="submission" date="2020-05" db="EMBL/GenBank/DDBJ databases">
        <authorList>
            <person name="Chiriac C."/>
            <person name="Salcher M."/>
            <person name="Ghai R."/>
            <person name="Kavagutti S V."/>
        </authorList>
    </citation>
    <scope>NUCLEOTIDE SEQUENCE</scope>
</reference>
<dbReference type="Gene3D" id="3.40.309.10">
    <property type="entry name" value="Aldehyde Dehydrogenase, Chain A, domain 2"/>
    <property type="match status" value="1"/>
</dbReference>
<name>A0A6J6DV49_9ZZZZ</name>
<dbReference type="Gene3D" id="3.40.605.10">
    <property type="entry name" value="Aldehyde Dehydrogenase, Chain A, domain 1"/>
    <property type="match status" value="1"/>
</dbReference>
<dbReference type="InterPro" id="IPR015590">
    <property type="entry name" value="Aldehyde_DH_dom"/>
</dbReference>
<dbReference type="Pfam" id="PF00171">
    <property type="entry name" value="Aldedh"/>
    <property type="match status" value="1"/>
</dbReference>
<dbReference type="GO" id="GO:0016620">
    <property type="term" value="F:oxidoreductase activity, acting on the aldehyde or oxo group of donors, NAD or NADP as acceptor"/>
    <property type="evidence" value="ECO:0007669"/>
    <property type="project" value="InterPro"/>
</dbReference>